<evidence type="ECO:0000256" key="7">
    <source>
        <dbReference type="HAMAP-Rule" id="MF_00476"/>
    </source>
</evidence>
<dbReference type="Gene3D" id="3.30.70.1150">
    <property type="entry name" value="ACT-like. Chain A, domain 2"/>
    <property type="match status" value="1"/>
</dbReference>
<evidence type="ECO:0000256" key="2">
    <source>
        <dbReference type="ARBA" id="ARBA00022596"/>
    </source>
</evidence>
<dbReference type="InterPro" id="IPR013321">
    <property type="entry name" value="Arc_rbn_hlx_hlx"/>
</dbReference>
<dbReference type="GO" id="GO:0010045">
    <property type="term" value="P:response to nickel cation"/>
    <property type="evidence" value="ECO:0007669"/>
    <property type="project" value="InterPro"/>
</dbReference>
<evidence type="ECO:0000256" key="6">
    <source>
        <dbReference type="ARBA" id="ARBA00023163"/>
    </source>
</evidence>
<evidence type="ECO:0000256" key="3">
    <source>
        <dbReference type="ARBA" id="ARBA00022723"/>
    </source>
</evidence>
<feature type="domain" description="Ribbon-helix-helix protein CopG" evidence="8">
    <location>
        <begin position="9"/>
        <end position="46"/>
    </location>
</feature>
<comment type="function">
    <text evidence="7">Transcriptional regulator.</text>
</comment>
<dbReference type="NCBIfam" id="NF003381">
    <property type="entry name" value="PRK04460.1"/>
    <property type="match status" value="1"/>
</dbReference>
<dbReference type="EMBL" id="DRND01000074">
    <property type="protein sequence ID" value="HFC46410.1"/>
    <property type="molecule type" value="Genomic_DNA"/>
</dbReference>
<dbReference type="PANTHER" id="PTHR34719:SF2">
    <property type="entry name" value="NICKEL-RESPONSIVE REGULATOR"/>
    <property type="match status" value="1"/>
</dbReference>
<feature type="domain" description="Transcription factor NikR nickel binding C-terminal" evidence="9">
    <location>
        <begin position="61"/>
        <end position="137"/>
    </location>
</feature>
<feature type="binding site" evidence="7">
    <location>
        <position position="103"/>
    </location>
    <ligand>
        <name>Ni(2+)</name>
        <dbReference type="ChEBI" id="CHEBI:49786"/>
    </ligand>
</feature>
<dbReference type="SUPFAM" id="SSF47598">
    <property type="entry name" value="Ribbon-helix-helix"/>
    <property type="match status" value="1"/>
</dbReference>
<organism evidence="10">
    <name type="scientific">Dissulfuribacter thermophilus</name>
    <dbReference type="NCBI Taxonomy" id="1156395"/>
    <lineage>
        <taxon>Bacteria</taxon>
        <taxon>Pseudomonadati</taxon>
        <taxon>Thermodesulfobacteriota</taxon>
        <taxon>Dissulfuribacteria</taxon>
        <taxon>Dissulfuribacterales</taxon>
        <taxon>Dissulfuribacteraceae</taxon>
        <taxon>Dissulfuribacter</taxon>
    </lineage>
</organism>
<name>A0A7V2SXY8_9BACT</name>
<keyword evidence="4 7" id="KW-0805">Transcription regulation</keyword>
<dbReference type="PANTHER" id="PTHR34719">
    <property type="entry name" value="NICKEL-RESPONSIVE REGULATOR"/>
    <property type="match status" value="1"/>
</dbReference>
<feature type="binding site" evidence="7">
    <location>
        <position position="95"/>
    </location>
    <ligand>
        <name>Ni(2+)</name>
        <dbReference type="ChEBI" id="CHEBI:49786"/>
    </ligand>
</feature>
<dbReference type="NCBIfam" id="NF001884">
    <property type="entry name" value="PRK00630.1"/>
    <property type="match status" value="1"/>
</dbReference>
<sequence length="144" mass="16506">MATKTSITRFGISIPSDLIESFDNYIREKQYKNRSEAIRDLIREKLVSREWEEEFGDRVVVGTITYVYDHHKRELVDSILDIQHAFPDMVIVSQHVHLNHHNCLEVAIVKGMPGELRSLADKLKALKGVKHCTLTMTTTGETLS</sequence>
<reference evidence="10" key="1">
    <citation type="journal article" date="2020" name="mSystems">
        <title>Genome- and Community-Level Interaction Insights into Carbon Utilization and Element Cycling Functions of Hydrothermarchaeota in Hydrothermal Sediment.</title>
        <authorList>
            <person name="Zhou Z."/>
            <person name="Liu Y."/>
            <person name="Xu W."/>
            <person name="Pan J."/>
            <person name="Luo Z.H."/>
            <person name="Li M."/>
        </authorList>
    </citation>
    <scope>NUCLEOTIDE SEQUENCE [LARGE SCALE GENOMIC DNA]</scope>
    <source>
        <strain evidence="10">HyVt-503</strain>
    </source>
</reference>
<dbReference type="InterPro" id="IPR010985">
    <property type="entry name" value="Ribbon_hlx_hlx"/>
</dbReference>
<dbReference type="HAMAP" id="MF_00476">
    <property type="entry name" value="NikR"/>
    <property type="match status" value="1"/>
</dbReference>
<keyword evidence="6 7" id="KW-0804">Transcription</keyword>
<dbReference type="GO" id="GO:0016151">
    <property type="term" value="F:nickel cation binding"/>
    <property type="evidence" value="ECO:0007669"/>
    <property type="project" value="UniProtKB-UniRule"/>
</dbReference>
<evidence type="ECO:0000256" key="1">
    <source>
        <dbReference type="ARBA" id="ARBA00008478"/>
    </source>
</evidence>
<dbReference type="GO" id="GO:0003677">
    <property type="term" value="F:DNA binding"/>
    <property type="evidence" value="ECO:0007669"/>
    <property type="project" value="UniProtKB-KW"/>
</dbReference>
<comment type="similarity">
    <text evidence="1 7">Belongs to the transcriptional regulatory CopG/NikR family.</text>
</comment>
<dbReference type="InterPro" id="IPR027271">
    <property type="entry name" value="Acetolactate_synth/TF_NikR_C"/>
</dbReference>
<evidence type="ECO:0000313" key="10">
    <source>
        <dbReference type="EMBL" id="HFC46410.1"/>
    </source>
</evidence>
<dbReference type="CDD" id="cd22231">
    <property type="entry name" value="RHH_NikR_HicB-like"/>
    <property type="match status" value="1"/>
</dbReference>
<dbReference type="Proteomes" id="UP000885797">
    <property type="component" value="Unassembled WGS sequence"/>
</dbReference>
<gene>
    <name evidence="10" type="primary">nikR</name>
    <name evidence="10" type="ORF">ENJ63_00835</name>
</gene>
<dbReference type="Pfam" id="PF08753">
    <property type="entry name" value="NikR_C"/>
    <property type="match status" value="1"/>
</dbReference>
<dbReference type="InterPro" id="IPR002145">
    <property type="entry name" value="CopG"/>
</dbReference>
<dbReference type="InterPro" id="IPR050192">
    <property type="entry name" value="CopG/NikR_regulator"/>
</dbReference>
<keyword evidence="3 7" id="KW-0479">Metal-binding</keyword>
<dbReference type="InterPro" id="IPR014864">
    <property type="entry name" value="TF_NikR_Ni-bd_C"/>
</dbReference>
<proteinExistence type="inferred from homology"/>
<dbReference type="InterPro" id="IPR022988">
    <property type="entry name" value="Ni_resp_reg_NikR"/>
</dbReference>
<feature type="binding site" evidence="7">
    <location>
        <position position="84"/>
    </location>
    <ligand>
        <name>Ni(2+)</name>
        <dbReference type="ChEBI" id="CHEBI:49786"/>
    </ligand>
</feature>
<keyword evidence="5 7" id="KW-0238">DNA-binding</keyword>
<evidence type="ECO:0000259" key="8">
    <source>
        <dbReference type="Pfam" id="PF01402"/>
    </source>
</evidence>
<dbReference type="NCBIfam" id="NF002169">
    <property type="entry name" value="PRK01002.1"/>
    <property type="match status" value="1"/>
</dbReference>
<comment type="caution">
    <text evidence="10">The sequence shown here is derived from an EMBL/GenBank/DDBJ whole genome shotgun (WGS) entry which is preliminary data.</text>
</comment>
<dbReference type="AlphaFoldDB" id="A0A7V2SXY8"/>
<accession>A0A7V2SXY8</accession>
<feature type="binding site" evidence="7">
    <location>
        <position position="97"/>
    </location>
    <ligand>
        <name>Ni(2+)</name>
        <dbReference type="ChEBI" id="CHEBI:49786"/>
    </ligand>
</feature>
<dbReference type="Gene3D" id="1.10.1220.10">
    <property type="entry name" value="Met repressor-like"/>
    <property type="match status" value="1"/>
</dbReference>
<protein>
    <recommendedName>
        <fullName evidence="7">Putative nickel-responsive regulator</fullName>
    </recommendedName>
</protein>
<keyword evidence="2 7" id="KW-0533">Nickel</keyword>
<dbReference type="NCBIfam" id="NF002815">
    <property type="entry name" value="PRK02967.1"/>
    <property type="match status" value="1"/>
</dbReference>
<dbReference type="SUPFAM" id="SSF55021">
    <property type="entry name" value="ACT-like"/>
    <property type="match status" value="1"/>
</dbReference>
<evidence type="ECO:0000256" key="4">
    <source>
        <dbReference type="ARBA" id="ARBA00023015"/>
    </source>
</evidence>
<comment type="cofactor">
    <cofactor evidence="7">
        <name>Ni(2+)</name>
        <dbReference type="ChEBI" id="CHEBI:49786"/>
    </cofactor>
    <text evidence="7">Binds 1 nickel ion per subunit.</text>
</comment>
<dbReference type="Pfam" id="PF01402">
    <property type="entry name" value="RHH_1"/>
    <property type="match status" value="1"/>
</dbReference>
<dbReference type="GO" id="GO:0003700">
    <property type="term" value="F:DNA-binding transcription factor activity"/>
    <property type="evidence" value="ECO:0007669"/>
    <property type="project" value="UniProtKB-UniRule"/>
</dbReference>
<evidence type="ECO:0000259" key="9">
    <source>
        <dbReference type="Pfam" id="PF08753"/>
    </source>
</evidence>
<dbReference type="InterPro" id="IPR045865">
    <property type="entry name" value="ACT-like_dom_sf"/>
</dbReference>
<evidence type="ECO:0000256" key="5">
    <source>
        <dbReference type="ARBA" id="ARBA00023125"/>
    </source>
</evidence>